<sequence length="543" mass="64610">MEKPIWLKEKGYLHLSPSLQIGKDYKRIVQIIQNPHFISTYAFYPLIHTNISDRKYKKGNSTKHTTDDRSHTHYDIKTKEPIRNAKVRPLHYASHFDSLVYSYYAYLLNQKYIAKLEEEPLLNQAITAYRKILISKENSSGKSNIHFAKECFDEIKHRALDSEEVMVLAFDLKSFFSTLDHKYLKERWAWLINEPVLPKDHYNVFKSCTNFSYVLLDNLRLTKTKKGGKKRGFDESKLSDIRKKKGYRSFFYDNVDFRNHIKEGKLPVFKNHFYRELNNGKKVQMGIPQGLPISATLANLYLYEFDLTIINNIVKQQGGFYRRYSDDILIMCKPSQEKQIEESVLNLIKSYHIRISEEKTEKFLFKKVIFNKNKDTRLECFKIKNIGDTNKLVPSHLTYLGFEFRGYNVCIKSPNLSKYYRKIVSTIKRRSKRTLRLLEENSNIKTTLYLNQLKKVYNVPIKRPDTELQELRTLKRKRYRLVKHIDGFFHFEHFEVKNKKQANYYSYILRCSSTFGTNSFKRQVRKRKHIAYTAITKHFTSNL</sequence>
<comment type="similarity">
    <text evidence="1">Belongs to the bacterial reverse transcriptase family.</text>
</comment>
<dbReference type="EMBL" id="AGEC02000003">
    <property type="protein sequence ID" value="EHO11162.1"/>
    <property type="molecule type" value="Genomic_DNA"/>
</dbReference>
<comment type="caution">
    <text evidence="3">The sequence shown here is derived from an EMBL/GenBank/DDBJ whole genome shotgun (WGS) entry which is preliminary data.</text>
</comment>
<dbReference type="Proteomes" id="UP000005402">
    <property type="component" value="Unassembled WGS sequence"/>
</dbReference>
<organism evidence="3 4">
    <name type="scientific">Myroides odoratimimus CCUG 10230</name>
    <dbReference type="NCBI Taxonomy" id="883150"/>
    <lineage>
        <taxon>Bacteria</taxon>
        <taxon>Pseudomonadati</taxon>
        <taxon>Bacteroidota</taxon>
        <taxon>Flavobacteriia</taxon>
        <taxon>Flavobacteriales</taxon>
        <taxon>Flavobacteriaceae</taxon>
        <taxon>Myroides</taxon>
    </lineage>
</organism>
<dbReference type="RefSeq" id="WP_006257556.1">
    <property type="nucleotide sequence ID" value="NZ_KE161015.1"/>
</dbReference>
<dbReference type="PROSITE" id="PS50878">
    <property type="entry name" value="RT_POL"/>
    <property type="match status" value="1"/>
</dbReference>
<evidence type="ECO:0000313" key="4">
    <source>
        <dbReference type="Proteomes" id="UP000005402"/>
    </source>
</evidence>
<keyword evidence="4" id="KW-1185">Reference proteome</keyword>
<dbReference type="InterPro" id="IPR043502">
    <property type="entry name" value="DNA/RNA_pol_sf"/>
</dbReference>
<feature type="domain" description="Reverse transcriptase" evidence="2">
    <location>
        <begin position="58"/>
        <end position="404"/>
    </location>
</feature>
<accession>A0ABP2NDN4</accession>
<proteinExistence type="inferred from homology"/>
<dbReference type="Pfam" id="PF00078">
    <property type="entry name" value="RVT_1"/>
    <property type="match status" value="1"/>
</dbReference>
<dbReference type="PANTHER" id="PTHR34047">
    <property type="entry name" value="NUCLEAR INTRON MATURASE 1, MITOCHONDRIAL-RELATED"/>
    <property type="match status" value="1"/>
</dbReference>
<gene>
    <name evidence="3" type="ORF">HMPREF9712_00819</name>
</gene>
<evidence type="ECO:0000259" key="2">
    <source>
        <dbReference type="PROSITE" id="PS50878"/>
    </source>
</evidence>
<evidence type="ECO:0000313" key="3">
    <source>
        <dbReference type="EMBL" id="EHO11162.1"/>
    </source>
</evidence>
<dbReference type="InterPro" id="IPR051083">
    <property type="entry name" value="GrpII_Intron_Splice-Mob/Def"/>
</dbReference>
<dbReference type="SUPFAM" id="SSF56672">
    <property type="entry name" value="DNA/RNA polymerases"/>
    <property type="match status" value="1"/>
</dbReference>
<reference evidence="3" key="1">
    <citation type="submission" date="2012-07" db="EMBL/GenBank/DDBJ databases">
        <title>The Genome Sequence of Myroides odoratimimus CCUG 10230.</title>
        <authorList>
            <consortium name="The Broad Institute Genome Sequencing Platform"/>
            <person name="Earl A."/>
            <person name="Ward D."/>
            <person name="Feldgarden M."/>
            <person name="Gevers D."/>
            <person name="Huys G."/>
            <person name="Walker B."/>
            <person name="Young S.K."/>
            <person name="Zeng Q."/>
            <person name="Gargeya S."/>
            <person name="Fitzgerald M."/>
            <person name="Haas B."/>
            <person name="Abouelleil A."/>
            <person name="Alvarado L."/>
            <person name="Arachchi H.M."/>
            <person name="Berlin A.M."/>
            <person name="Chapman S.B."/>
            <person name="Goldberg J."/>
            <person name="Griggs A."/>
            <person name="Gujja S."/>
            <person name="Hansen M."/>
            <person name="Howarth C."/>
            <person name="Imamovic A."/>
            <person name="Larimer J."/>
            <person name="McCowen C."/>
            <person name="Montmayeur A."/>
            <person name="Murphy C."/>
            <person name="Neiman D."/>
            <person name="Pearson M."/>
            <person name="Priest M."/>
            <person name="Roberts A."/>
            <person name="Saif S."/>
            <person name="Shea T."/>
            <person name="Sisk P."/>
            <person name="Sykes S."/>
            <person name="Wortman J."/>
            <person name="Nusbaum C."/>
            <person name="Birren B."/>
        </authorList>
    </citation>
    <scope>NUCLEOTIDE SEQUENCE [LARGE SCALE GENOMIC DNA]</scope>
    <source>
        <strain evidence="3">CCUG 10230</strain>
    </source>
</reference>
<dbReference type="InterPro" id="IPR000477">
    <property type="entry name" value="RT_dom"/>
</dbReference>
<name>A0ABP2NDN4_9FLAO</name>
<evidence type="ECO:0000256" key="1">
    <source>
        <dbReference type="ARBA" id="ARBA00034120"/>
    </source>
</evidence>
<protein>
    <recommendedName>
        <fullName evidence="2">Reverse transcriptase domain-containing protein</fullName>
    </recommendedName>
</protein>
<dbReference type="PANTHER" id="PTHR34047:SF8">
    <property type="entry name" value="PROTEIN YKFC"/>
    <property type="match status" value="1"/>
</dbReference>